<dbReference type="AlphaFoldDB" id="A0A6J1SAT8"/>
<dbReference type="FunFam" id="1.10.8.60:FF:000010">
    <property type="entry name" value="RuvB-like helicase"/>
    <property type="match status" value="1"/>
</dbReference>
<dbReference type="GO" id="GO:0003712">
    <property type="term" value="F:transcription coregulator activity"/>
    <property type="evidence" value="ECO:0007669"/>
    <property type="project" value="UniProtKB-ARBA"/>
</dbReference>
<keyword evidence="16" id="KW-1185">Reference proteome</keyword>
<keyword evidence="12 14" id="KW-0539">Nucleus</keyword>
<comment type="catalytic activity">
    <reaction evidence="14">
        <text>ATP + H2O = ADP + phosphate + H(+)</text>
        <dbReference type="Rhea" id="RHEA:13065"/>
        <dbReference type="ChEBI" id="CHEBI:15377"/>
        <dbReference type="ChEBI" id="CHEBI:15378"/>
        <dbReference type="ChEBI" id="CHEBI:30616"/>
        <dbReference type="ChEBI" id="CHEBI:43474"/>
        <dbReference type="ChEBI" id="CHEBI:456216"/>
        <dbReference type="EC" id="3.6.4.12"/>
    </reaction>
</comment>
<dbReference type="GeneID" id="113206070"/>
<evidence type="ECO:0000256" key="10">
    <source>
        <dbReference type="ARBA" id="ARBA00023163"/>
    </source>
</evidence>
<dbReference type="GO" id="GO:0000123">
    <property type="term" value="C:histone acetyltransferase complex"/>
    <property type="evidence" value="ECO:0007669"/>
    <property type="project" value="UniProtKB-ARBA"/>
</dbReference>
<evidence type="ECO:0000256" key="8">
    <source>
        <dbReference type="ARBA" id="ARBA00022840"/>
    </source>
</evidence>
<evidence type="ECO:0000256" key="4">
    <source>
        <dbReference type="ARBA" id="ARBA00022618"/>
    </source>
</evidence>
<dbReference type="GO" id="GO:0009968">
    <property type="term" value="P:negative regulation of signal transduction"/>
    <property type="evidence" value="ECO:0007669"/>
    <property type="project" value="UniProtKB-ARBA"/>
</dbReference>
<keyword evidence="11" id="KW-0233">DNA recombination</keyword>
<dbReference type="InterPro" id="IPR010339">
    <property type="entry name" value="TIP49_P-loop"/>
</dbReference>
<dbReference type="InterPro" id="IPR003593">
    <property type="entry name" value="AAA+_ATPase"/>
</dbReference>
<keyword evidence="13" id="KW-0131">Cell cycle</keyword>
<proteinExistence type="inferred from homology"/>
<dbReference type="RefSeq" id="XP_026277753.1">
    <property type="nucleotide sequence ID" value="XM_026421968.2"/>
</dbReference>
<dbReference type="EC" id="3.6.4.12" evidence="14"/>
<dbReference type="GO" id="GO:0003678">
    <property type="term" value="F:DNA helicase activity"/>
    <property type="evidence" value="ECO:0007669"/>
    <property type="project" value="UniProtKB-EC"/>
</dbReference>
<evidence type="ECO:0000256" key="6">
    <source>
        <dbReference type="ARBA" id="ARBA00022801"/>
    </source>
</evidence>
<dbReference type="GO" id="GO:0042127">
    <property type="term" value="P:regulation of cell population proliferation"/>
    <property type="evidence" value="ECO:0007669"/>
    <property type="project" value="UniProtKB-ARBA"/>
</dbReference>
<evidence type="ECO:0000313" key="17">
    <source>
        <dbReference type="RefSeq" id="XP_026277753.1"/>
    </source>
</evidence>
<gene>
    <name evidence="17" type="primary">LOC113206070</name>
</gene>
<comment type="similarity">
    <text evidence="3 14">Belongs to the RuvB family.</text>
</comment>
<keyword evidence="4" id="KW-0132">Cell division</keyword>
<protein>
    <recommendedName>
        <fullName evidence="14">RuvB-like helicase</fullName>
        <ecNumber evidence="14">3.6.4.12</ecNumber>
    </recommendedName>
</protein>
<evidence type="ECO:0000256" key="1">
    <source>
        <dbReference type="ARBA" id="ARBA00002300"/>
    </source>
</evidence>
<evidence type="ECO:0000256" key="9">
    <source>
        <dbReference type="ARBA" id="ARBA00023015"/>
    </source>
</evidence>
<dbReference type="InterPro" id="IPR041048">
    <property type="entry name" value="RuvB-like_C"/>
</dbReference>
<dbReference type="CTD" id="53439"/>
<dbReference type="Proteomes" id="UP000504606">
    <property type="component" value="Unplaced"/>
</dbReference>
<keyword evidence="14" id="KW-0234">DNA repair</keyword>
<comment type="function">
    <text evidence="1 14">Proposed core component of the chromatin remodeling Ino80 complex which is involved in transcriptional regulation, DNA replication and probably DNA repair.</text>
</comment>
<dbReference type="GO" id="GO:0006310">
    <property type="term" value="P:DNA recombination"/>
    <property type="evidence" value="ECO:0007669"/>
    <property type="project" value="UniProtKB-KW"/>
</dbReference>
<evidence type="ECO:0000256" key="13">
    <source>
        <dbReference type="ARBA" id="ARBA00023306"/>
    </source>
</evidence>
<keyword evidence="9 14" id="KW-0805">Transcription regulation</keyword>
<dbReference type="InterPro" id="IPR042487">
    <property type="entry name" value="RuvBL1/2_DNA/RNA_bd_dom"/>
</dbReference>
<evidence type="ECO:0000256" key="3">
    <source>
        <dbReference type="ARBA" id="ARBA00007519"/>
    </source>
</evidence>
<evidence type="ECO:0000256" key="14">
    <source>
        <dbReference type="RuleBase" id="RU363048"/>
    </source>
</evidence>
<dbReference type="Pfam" id="PF06068">
    <property type="entry name" value="TIP49"/>
    <property type="match status" value="1"/>
</dbReference>
<evidence type="ECO:0000313" key="16">
    <source>
        <dbReference type="Proteomes" id="UP000504606"/>
    </source>
</evidence>
<accession>A0A6J1SAT8</accession>
<dbReference type="GO" id="GO:0005524">
    <property type="term" value="F:ATP binding"/>
    <property type="evidence" value="ECO:0007669"/>
    <property type="project" value="UniProtKB-KW"/>
</dbReference>
<dbReference type="Gene3D" id="3.40.50.300">
    <property type="entry name" value="P-loop containing nucleotide triphosphate hydrolases"/>
    <property type="match status" value="1"/>
</dbReference>
<feature type="domain" description="AAA+ ATPase" evidence="15">
    <location>
        <begin position="62"/>
        <end position="377"/>
    </location>
</feature>
<keyword evidence="14" id="KW-0227">DNA damage</keyword>
<dbReference type="SUPFAM" id="SSF52540">
    <property type="entry name" value="P-loop containing nucleoside triphosphate hydrolases"/>
    <property type="match status" value="1"/>
</dbReference>
<keyword evidence="7 14" id="KW-0347">Helicase</keyword>
<name>A0A6J1SAT8_FRAOC</name>
<evidence type="ECO:0000256" key="2">
    <source>
        <dbReference type="ARBA" id="ARBA00004123"/>
    </source>
</evidence>
<keyword evidence="8 14" id="KW-0067">ATP-binding</keyword>
<dbReference type="SMART" id="SM00382">
    <property type="entry name" value="AAA"/>
    <property type="match status" value="1"/>
</dbReference>
<dbReference type="GO" id="GO:0016787">
    <property type="term" value="F:hydrolase activity"/>
    <property type="evidence" value="ECO:0007669"/>
    <property type="project" value="UniProtKB-KW"/>
</dbReference>
<organism evidence="16 17">
    <name type="scientific">Frankliniella occidentalis</name>
    <name type="common">Western flower thrips</name>
    <name type="synonym">Euthrips occidentalis</name>
    <dbReference type="NCBI Taxonomy" id="133901"/>
    <lineage>
        <taxon>Eukaryota</taxon>
        <taxon>Metazoa</taxon>
        <taxon>Ecdysozoa</taxon>
        <taxon>Arthropoda</taxon>
        <taxon>Hexapoda</taxon>
        <taxon>Insecta</taxon>
        <taxon>Pterygota</taxon>
        <taxon>Neoptera</taxon>
        <taxon>Paraneoptera</taxon>
        <taxon>Thysanoptera</taxon>
        <taxon>Terebrantia</taxon>
        <taxon>Thripoidea</taxon>
        <taxon>Thripidae</taxon>
        <taxon>Frankliniella</taxon>
    </lineage>
</organism>
<evidence type="ECO:0000259" key="15">
    <source>
        <dbReference type="SMART" id="SM00382"/>
    </source>
</evidence>
<keyword evidence="6 14" id="KW-0378">Hydrolase</keyword>
<sequence>MKIEEVKSTAKTQRISAHSHIKGLGLDENGLALDMAAGLVGQKDAREAAGIVVDMIRSKKMAGRAVLLAGPPGTGKTAVALAIAQELGSKVPFCPMVGSEVYSSEIKKTEVLMENFRRAIGLRIKETKEVYEGEVTELTPVETENPLGGYGKTVSHVIIGLKTAKGTKQLKLDPSVYESLQKEKVEGGDVIYIEANSGAVKRQGRSDSYATEFDLEAEEYVPLPKGDVHKKKEVIQDVTLHDLDVANARPQGGQDILSMMGQLMKPKKTEITDKLRKEINKVVNKYIDQGIAELVPGVLFIDEVHMLDIECFTYLHRALESAIAPIVIFATNRGRCVIRGTEDILSPHGVPLDLLDRLLIIRTLPYARNELELILKLRAQTEGLVVEEDASSLLSEIGSNSTLRYAVQLLTPASLTARVNGRSTISKEDVQEVGSLFLDAKSSAKILSQNKDKFMS</sequence>
<dbReference type="GO" id="GO:0060828">
    <property type="term" value="P:regulation of canonical Wnt signaling pathway"/>
    <property type="evidence" value="ECO:0007669"/>
    <property type="project" value="UniProtKB-ARBA"/>
</dbReference>
<comment type="subcellular location">
    <subcellularLocation>
        <location evidence="2 14">Nucleus</location>
    </subcellularLocation>
</comment>
<reference evidence="17" key="1">
    <citation type="submission" date="2025-08" db="UniProtKB">
        <authorList>
            <consortium name="RefSeq"/>
        </authorList>
    </citation>
    <scope>IDENTIFICATION</scope>
    <source>
        <tissue evidence="17">Whole organism</tissue>
    </source>
</reference>
<dbReference type="Gene3D" id="1.10.8.60">
    <property type="match status" value="1"/>
</dbReference>
<dbReference type="GO" id="GO:0005634">
    <property type="term" value="C:nucleus"/>
    <property type="evidence" value="ECO:0007669"/>
    <property type="project" value="UniProtKB-SubCell"/>
</dbReference>
<dbReference type="FunFam" id="2.40.50.360:FF:000001">
    <property type="entry name" value="RuvB-like helicase"/>
    <property type="match status" value="1"/>
</dbReference>
<dbReference type="GO" id="GO:0010628">
    <property type="term" value="P:positive regulation of gene expression"/>
    <property type="evidence" value="ECO:0007669"/>
    <property type="project" value="UniProtKB-ARBA"/>
</dbReference>
<dbReference type="KEGG" id="foc:113206070"/>
<evidence type="ECO:0000256" key="5">
    <source>
        <dbReference type="ARBA" id="ARBA00022741"/>
    </source>
</evidence>
<dbReference type="Gene3D" id="2.40.50.360">
    <property type="entry name" value="RuvB-like helicase, domain II"/>
    <property type="match status" value="1"/>
</dbReference>
<evidence type="ECO:0000256" key="7">
    <source>
        <dbReference type="ARBA" id="ARBA00022806"/>
    </source>
</evidence>
<dbReference type="GO" id="GO:0140861">
    <property type="term" value="P:DNA repair-dependent chromatin remodeling"/>
    <property type="evidence" value="ECO:0007669"/>
    <property type="project" value="UniProtKB-ARBA"/>
</dbReference>
<keyword evidence="10 14" id="KW-0804">Transcription</keyword>
<dbReference type="OrthoDB" id="10060499at2759"/>
<dbReference type="GO" id="GO:0051301">
    <property type="term" value="P:cell division"/>
    <property type="evidence" value="ECO:0007669"/>
    <property type="project" value="UniProtKB-KW"/>
</dbReference>
<dbReference type="InterPro" id="IPR027417">
    <property type="entry name" value="P-loop_NTPase"/>
</dbReference>
<evidence type="ECO:0000256" key="11">
    <source>
        <dbReference type="ARBA" id="ARBA00023172"/>
    </source>
</evidence>
<dbReference type="GO" id="GO:0006281">
    <property type="term" value="P:DNA repair"/>
    <property type="evidence" value="ECO:0007669"/>
    <property type="project" value="UniProtKB-KW"/>
</dbReference>
<keyword evidence="5 14" id="KW-0547">Nucleotide-binding</keyword>
<evidence type="ECO:0000256" key="12">
    <source>
        <dbReference type="ARBA" id="ARBA00023242"/>
    </source>
</evidence>
<dbReference type="PANTHER" id="PTHR11093">
    <property type="entry name" value="RUVB-RELATED REPTIN AND PONTIN"/>
    <property type="match status" value="1"/>
</dbReference>
<dbReference type="Pfam" id="PF17856">
    <property type="entry name" value="TIP49_C"/>
    <property type="match status" value="1"/>
</dbReference>
<keyword evidence="14" id="KW-0156">Chromatin regulator</keyword>
<dbReference type="InterPro" id="IPR027238">
    <property type="entry name" value="RuvB-like"/>
</dbReference>
<dbReference type="GO" id="GO:0045893">
    <property type="term" value="P:positive regulation of DNA-templated transcription"/>
    <property type="evidence" value="ECO:0007669"/>
    <property type="project" value="UniProtKB-ARBA"/>
</dbReference>